<evidence type="ECO:0000313" key="1">
    <source>
        <dbReference type="EMBL" id="GAA4057800.1"/>
    </source>
</evidence>
<name>A0ABP7V263_9FLAO</name>
<dbReference type="Proteomes" id="UP001500426">
    <property type="component" value="Unassembled WGS sequence"/>
</dbReference>
<dbReference type="EMBL" id="BAABCS010000021">
    <property type="protein sequence ID" value="GAA4057800.1"/>
    <property type="molecule type" value="Genomic_DNA"/>
</dbReference>
<evidence type="ECO:0000313" key="2">
    <source>
        <dbReference type="Proteomes" id="UP001500426"/>
    </source>
</evidence>
<comment type="caution">
    <text evidence="1">The sequence shown here is derived from an EMBL/GenBank/DDBJ whole genome shotgun (WGS) entry which is preliminary data.</text>
</comment>
<reference evidence="2" key="1">
    <citation type="journal article" date="2019" name="Int. J. Syst. Evol. Microbiol.">
        <title>The Global Catalogue of Microorganisms (GCM) 10K type strain sequencing project: providing services to taxonomists for standard genome sequencing and annotation.</title>
        <authorList>
            <consortium name="The Broad Institute Genomics Platform"/>
            <consortium name="The Broad Institute Genome Sequencing Center for Infectious Disease"/>
            <person name="Wu L."/>
            <person name="Ma J."/>
        </authorList>
    </citation>
    <scope>NUCLEOTIDE SEQUENCE [LARGE SCALE GENOMIC DNA]</scope>
    <source>
        <strain evidence="2">JCM 17068</strain>
    </source>
</reference>
<keyword evidence="2" id="KW-1185">Reference proteome</keyword>
<gene>
    <name evidence="1" type="ORF">GCM10022388_25690</name>
</gene>
<proteinExistence type="predicted"/>
<dbReference type="RefSeq" id="WP_345095242.1">
    <property type="nucleotide sequence ID" value="NZ_BAABCS010000021.1"/>
</dbReference>
<protein>
    <submittedName>
        <fullName evidence="1">Uncharacterized protein</fullName>
    </submittedName>
</protein>
<accession>A0ABP7V263</accession>
<organism evidence="1 2">
    <name type="scientific">Flavobacterium chungnamense</name>
    <dbReference type="NCBI Taxonomy" id="706182"/>
    <lineage>
        <taxon>Bacteria</taxon>
        <taxon>Pseudomonadati</taxon>
        <taxon>Bacteroidota</taxon>
        <taxon>Flavobacteriia</taxon>
        <taxon>Flavobacteriales</taxon>
        <taxon>Flavobacteriaceae</taxon>
        <taxon>Flavobacterium</taxon>
    </lineage>
</organism>
<sequence length="92" mass="11562">MKTKEKKEVKEMKFKMRFDAWKEIKIIIIDEEKFKESCEEFFEDEEREIDFYDLEDSYFEDCVEIEHGEIEWDDEDREEYEEIMGEYISQIM</sequence>